<protein>
    <submittedName>
        <fullName evidence="5">PTS lactose transporter subunit IIB</fullName>
    </submittedName>
</protein>
<evidence type="ECO:0000256" key="1">
    <source>
        <dbReference type="ARBA" id="ARBA00022679"/>
    </source>
</evidence>
<keyword evidence="1" id="KW-0808">Transferase</keyword>
<keyword evidence="6" id="KW-1185">Reference proteome</keyword>
<evidence type="ECO:0000313" key="4">
    <source>
        <dbReference type="EMBL" id="POP43812.1"/>
    </source>
</evidence>
<accession>A0A2P5GLK7</accession>
<proteinExistence type="predicted"/>
<dbReference type="Proteomes" id="UP000237073">
    <property type="component" value="Unassembled WGS sequence"/>
</dbReference>
<dbReference type="AlphaFoldDB" id="A0A2P5GLK7"/>
<comment type="caution">
    <text evidence="5">The sequence shown here is derived from an EMBL/GenBank/DDBJ whole genome shotgun (WGS) entry which is preliminary data.</text>
</comment>
<dbReference type="GO" id="GO:0008982">
    <property type="term" value="F:protein-N(PI)-phosphohistidine-sugar phosphotransferase activity"/>
    <property type="evidence" value="ECO:0007669"/>
    <property type="project" value="InterPro"/>
</dbReference>
<evidence type="ECO:0000313" key="5">
    <source>
        <dbReference type="EMBL" id="POP46134.1"/>
    </source>
</evidence>
<gene>
    <name evidence="5" type="ORF">CHU32_18480</name>
    <name evidence="4" type="ORF">CHU33_14595</name>
</gene>
<dbReference type="EMBL" id="PQGD01000015">
    <property type="protein sequence ID" value="POP46134.1"/>
    <property type="molecule type" value="Genomic_DNA"/>
</dbReference>
<evidence type="ECO:0000313" key="6">
    <source>
        <dbReference type="Proteomes" id="UP000237073"/>
    </source>
</evidence>
<dbReference type="EMBL" id="PQGE01000012">
    <property type="protein sequence ID" value="POP43812.1"/>
    <property type="molecule type" value="Genomic_DNA"/>
</dbReference>
<dbReference type="InterPro" id="IPR013011">
    <property type="entry name" value="PTS_EIIB_2"/>
</dbReference>
<name>A0A2P5GLK7_9ENTR</name>
<keyword evidence="2" id="KW-0598">Phosphotransferase system</keyword>
<dbReference type="Gene3D" id="3.40.50.2300">
    <property type="match status" value="1"/>
</dbReference>
<dbReference type="CDD" id="cd05563">
    <property type="entry name" value="PTS_IIB_ascorbate"/>
    <property type="match status" value="1"/>
</dbReference>
<dbReference type="PROSITE" id="PS51099">
    <property type="entry name" value="PTS_EIIB_TYPE_2"/>
    <property type="match status" value="1"/>
</dbReference>
<dbReference type="RefSeq" id="WP_103676808.1">
    <property type="nucleotide sequence ID" value="NZ_PQGD01000015.1"/>
</dbReference>
<dbReference type="SUPFAM" id="SSF52794">
    <property type="entry name" value="PTS system IIB component-like"/>
    <property type="match status" value="1"/>
</dbReference>
<sequence>MLKVLCVCGCGLGSSFAIEMSAKAVLKKLEIPAQVEHTTVSEANAFKSDMILTQKTFADILTADASEDEIKRVVVLNKLTDKEEIEQKILAFLTLHNMKVADHE</sequence>
<evidence type="ECO:0000256" key="2">
    <source>
        <dbReference type="ARBA" id="ARBA00022683"/>
    </source>
</evidence>
<evidence type="ECO:0000313" key="7">
    <source>
        <dbReference type="Proteomes" id="UP000247005"/>
    </source>
</evidence>
<evidence type="ECO:0000259" key="3">
    <source>
        <dbReference type="PROSITE" id="PS51099"/>
    </source>
</evidence>
<dbReference type="Pfam" id="PF02302">
    <property type="entry name" value="PTS_IIB"/>
    <property type="match status" value="1"/>
</dbReference>
<dbReference type="OrthoDB" id="6603449at2"/>
<dbReference type="GO" id="GO:0009401">
    <property type="term" value="P:phosphoenolpyruvate-dependent sugar phosphotransferase system"/>
    <property type="evidence" value="ECO:0007669"/>
    <property type="project" value="UniProtKB-KW"/>
</dbReference>
<dbReference type="InterPro" id="IPR036095">
    <property type="entry name" value="PTS_EIIB-like_sf"/>
</dbReference>
<organism evidence="5 7">
    <name type="scientific">Superficieibacter electus</name>
    <dbReference type="NCBI Taxonomy" id="2022662"/>
    <lineage>
        <taxon>Bacteria</taxon>
        <taxon>Pseudomonadati</taxon>
        <taxon>Pseudomonadota</taxon>
        <taxon>Gammaproteobacteria</taxon>
        <taxon>Enterobacterales</taxon>
        <taxon>Enterobacteriaceae</taxon>
        <taxon>Superficieibacter</taxon>
    </lineage>
</organism>
<feature type="domain" description="PTS EIIB type-2" evidence="3">
    <location>
        <begin position="2"/>
        <end position="97"/>
    </location>
</feature>
<reference evidence="6 7" key="1">
    <citation type="submission" date="2018-01" db="EMBL/GenBank/DDBJ databases">
        <title>Superficieibacter electus gen. nov., sp. nov., an extended-spectrum beta-lactamase possessing member of the Enterobacteriaceae family, isolated from intensive care unit surfaces.</title>
        <authorList>
            <person name="Potter R.F."/>
            <person name="D'Souza A.W."/>
        </authorList>
    </citation>
    <scope>NUCLEOTIDE SEQUENCE [LARGE SCALE GENOMIC DNA]</scope>
    <source>
        <strain evidence="5 7">BP-1</strain>
        <strain evidence="4 6">BP-2</strain>
    </source>
</reference>
<dbReference type="Proteomes" id="UP000247005">
    <property type="component" value="Unassembled WGS sequence"/>
</dbReference>
<dbReference type="InterPro" id="IPR003501">
    <property type="entry name" value="PTS_EIIB_2/3"/>
</dbReference>